<dbReference type="Gene3D" id="2.40.128.110">
    <property type="entry name" value="Lipid/polyisoprenoid-binding, YceI-like"/>
    <property type="match status" value="1"/>
</dbReference>
<evidence type="ECO:0000313" key="4">
    <source>
        <dbReference type="Proteomes" id="UP000645217"/>
    </source>
</evidence>
<evidence type="ECO:0000256" key="1">
    <source>
        <dbReference type="ARBA" id="ARBA00008812"/>
    </source>
</evidence>
<name>A0A917VFA6_9ACTN</name>
<dbReference type="PANTHER" id="PTHR34406">
    <property type="entry name" value="PROTEIN YCEI"/>
    <property type="match status" value="1"/>
</dbReference>
<dbReference type="InterPro" id="IPR007372">
    <property type="entry name" value="Lipid/polyisoprenoid-bd_YceI"/>
</dbReference>
<sequence length="121" mass="13380">MNTIPATIAIPDHLVGAWKADPVHSEVAFTVRHLMINKIRGRFSAFDVTIVTGEDLLDSSVTATIDLASIDTGNAMRDDHLRTADYLDVGEYPQMRYRSTGIRRVGDKIAISLEIQAVLQK</sequence>
<dbReference type="PANTHER" id="PTHR34406:SF1">
    <property type="entry name" value="PROTEIN YCEI"/>
    <property type="match status" value="1"/>
</dbReference>
<dbReference type="RefSeq" id="WP_189161854.1">
    <property type="nucleotide sequence ID" value="NZ_BMNT01000005.1"/>
</dbReference>
<gene>
    <name evidence="3" type="ORF">GCM10007964_11150</name>
</gene>
<proteinExistence type="inferred from homology"/>
<dbReference type="SUPFAM" id="SSF101874">
    <property type="entry name" value="YceI-like"/>
    <property type="match status" value="1"/>
</dbReference>
<protein>
    <recommendedName>
        <fullName evidence="2">Lipid/polyisoprenoid-binding YceI-like domain-containing protein</fullName>
    </recommendedName>
</protein>
<feature type="domain" description="Lipid/polyisoprenoid-binding YceI-like" evidence="2">
    <location>
        <begin position="17"/>
        <end position="118"/>
    </location>
</feature>
<organism evidence="3 4">
    <name type="scientific">Sphaerisporangium melleum</name>
    <dbReference type="NCBI Taxonomy" id="321316"/>
    <lineage>
        <taxon>Bacteria</taxon>
        <taxon>Bacillati</taxon>
        <taxon>Actinomycetota</taxon>
        <taxon>Actinomycetes</taxon>
        <taxon>Streptosporangiales</taxon>
        <taxon>Streptosporangiaceae</taxon>
        <taxon>Sphaerisporangium</taxon>
    </lineage>
</organism>
<dbReference type="Pfam" id="PF04264">
    <property type="entry name" value="YceI"/>
    <property type="match status" value="1"/>
</dbReference>
<evidence type="ECO:0000313" key="3">
    <source>
        <dbReference type="EMBL" id="GGK69931.1"/>
    </source>
</evidence>
<accession>A0A917VFA6</accession>
<reference evidence="3" key="2">
    <citation type="submission" date="2020-09" db="EMBL/GenBank/DDBJ databases">
        <authorList>
            <person name="Sun Q."/>
            <person name="Ohkuma M."/>
        </authorList>
    </citation>
    <scope>NUCLEOTIDE SEQUENCE</scope>
    <source>
        <strain evidence="3">JCM 13064</strain>
    </source>
</reference>
<comment type="similarity">
    <text evidence="1">Belongs to the UPF0312 family.</text>
</comment>
<comment type="caution">
    <text evidence="3">The sequence shown here is derived from an EMBL/GenBank/DDBJ whole genome shotgun (WGS) entry which is preliminary data.</text>
</comment>
<dbReference type="InterPro" id="IPR036761">
    <property type="entry name" value="TTHA0802/YceI-like_sf"/>
</dbReference>
<dbReference type="SMART" id="SM00867">
    <property type="entry name" value="YceI"/>
    <property type="match status" value="1"/>
</dbReference>
<keyword evidence="4" id="KW-1185">Reference proteome</keyword>
<dbReference type="Proteomes" id="UP000645217">
    <property type="component" value="Unassembled WGS sequence"/>
</dbReference>
<dbReference type="AlphaFoldDB" id="A0A917VFA6"/>
<evidence type="ECO:0000259" key="2">
    <source>
        <dbReference type="SMART" id="SM00867"/>
    </source>
</evidence>
<reference evidence="3" key="1">
    <citation type="journal article" date="2014" name="Int. J. Syst. Evol. Microbiol.">
        <title>Complete genome sequence of Corynebacterium casei LMG S-19264T (=DSM 44701T), isolated from a smear-ripened cheese.</title>
        <authorList>
            <consortium name="US DOE Joint Genome Institute (JGI-PGF)"/>
            <person name="Walter F."/>
            <person name="Albersmeier A."/>
            <person name="Kalinowski J."/>
            <person name="Ruckert C."/>
        </authorList>
    </citation>
    <scope>NUCLEOTIDE SEQUENCE</scope>
    <source>
        <strain evidence="3">JCM 13064</strain>
    </source>
</reference>
<dbReference type="EMBL" id="BMNT01000005">
    <property type="protein sequence ID" value="GGK69931.1"/>
    <property type="molecule type" value="Genomic_DNA"/>
</dbReference>